<dbReference type="RefSeq" id="WP_151582007.1">
    <property type="nucleotide sequence ID" value="NZ_WBVM01000003.1"/>
</dbReference>
<evidence type="ECO:0000313" key="1">
    <source>
        <dbReference type="EMBL" id="KAB2808327.1"/>
    </source>
</evidence>
<organism evidence="1 2">
    <name type="scientific">Nocardioides simplex</name>
    <name type="common">Arthrobacter simplex</name>
    <dbReference type="NCBI Taxonomy" id="2045"/>
    <lineage>
        <taxon>Bacteria</taxon>
        <taxon>Bacillati</taxon>
        <taxon>Actinomycetota</taxon>
        <taxon>Actinomycetes</taxon>
        <taxon>Propionibacteriales</taxon>
        <taxon>Nocardioidaceae</taxon>
        <taxon>Pimelobacter</taxon>
    </lineage>
</organism>
<protein>
    <submittedName>
        <fullName evidence="1">Uncharacterized protein</fullName>
    </submittedName>
</protein>
<dbReference type="AlphaFoldDB" id="A0A7J5DT73"/>
<dbReference type="Proteomes" id="UP000449906">
    <property type="component" value="Unassembled WGS sequence"/>
</dbReference>
<comment type="caution">
    <text evidence="1">The sequence shown here is derived from an EMBL/GenBank/DDBJ whole genome shotgun (WGS) entry which is preliminary data.</text>
</comment>
<proteinExistence type="predicted"/>
<gene>
    <name evidence="1" type="ORF">F9L07_22695</name>
</gene>
<evidence type="ECO:0000313" key="2">
    <source>
        <dbReference type="Proteomes" id="UP000449906"/>
    </source>
</evidence>
<accession>A0A7J5DT73</accession>
<reference evidence="1 2" key="1">
    <citation type="submission" date="2019-09" db="EMBL/GenBank/DDBJ databases">
        <title>Pimelobacter sp. isolated from Paulinella.</title>
        <authorList>
            <person name="Jeong S.E."/>
        </authorList>
    </citation>
    <scope>NUCLEOTIDE SEQUENCE [LARGE SCALE GENOMIC DNA]</scope>
    <source>
        <strain evidence="1 2">Pch-N</strain>
    </source>
</reference>
<name>A0A7J5DT73_NOCSI</name>
<sequence>MSTTKVARDLTEITKLHERLLAQAIQKAGATIDGTSLPGGDAMVALAHVADPETNQRRVGLAEEHHIATCLRTDHARCWTGSEDEDADHEPVLQSLLFWSEQWRTEKGYPLEGRRPTIATEANLIRSLLDWAWDNLIEWDDFARDINRARVRLEDLLYAGARQERTRITCNRCDAGPRLLHLYGAETDGSGDRWKCPACKVRLDDRGVQEAHAAMLRSEGAEKWVPQADAIGILKALGRSENTVRSWLRRCQAESYCDPITHAVYVWWPSLWRLHLDGITNVA</sequence>
<dbReference type="EMBL" id="WBVM01000003">
    <property type="protein sequence ID" value="KAB2808327.1"/>
    <property type="molecule type" value="Genomic_DNA"/>
</dbReference>